<dbReference type="PANTHER" id="PTHR43569">
    <property type="entry name" value="AMIDOHYDROLASE"/>
    <property type="match status" value="1"/>
</dbReference>
<dbReference type="InterPro" id="IPR032466">
    <property type="entry name" value="Metal_Hydrolase"/>
</dbReference>
<protein>
    <submittedName>
        <fullName evidence="3">Amidohydrolase</fullName>
    </submittedName>
</protein>
<evidence type="ECO:0000313" key="3">
    <source>
        <dbReference type="EMBL" id="OKL40084.1"/>
    </source>
</evidence>
<dbReference type="OrthoDB" id="5450317at2"/>
<evidence type="ECO:0000256" key="1">
    <source>
        <dbReference type="ARBA" id="ARBA00038310"/>
    </source>
</evidence>
<keyword evidence="3" id="KW-0378">Hydrolase</keyword>
<keyword evidence="4" id="KW-1185">Reference proteome</keyword>
<sequence length="277" mass="31992">MLKIDAHQHFWKYNPWRESWITDEMAVIQRDFLPGDLQPLLHQHGFDGCVLVQSAQPEEENDFLLEQAAKYDFVKGVVGWVDLLAEDVEEKLAYYKQFEKLKGFRYILQGNPDPAIMLRPEFRRGVGKLGKYGYTYDVLIYPNQLDFSREFVAAFPDQPFVIDHLAKPDIKNQSIDAWRQSIKAFGKYENVCCKVSGMVTEADWQHWKKEDFRPYLDSIVETFGTSRLLFGSDWPVCLVAASYGEMLGIVEEYFSAFSKEEQAAVFGGNAATFYNLT</sequence>
<reference evidence="3 4" key="1">
    <citation type="submission" date="2016-03" db="EMBL/GenBank/DDBJ databases">
        <title>Genome sequence of Pontibacter sp. nov., of the family cytophagaceae, isolated from marine sediment of the Yellow Sea, China.</title>
        <authorList>
            <person name="Zhang G."/>
            <person name="Zhang R."/>
        </authorList>
    </citation>
    <scope>NUCLEOTIDE SEQUENCE [LARGE SCALE GENOMIC DNA]</scope>
    <source>
        <strain evidence="3 4">S10-8</strain>
    </source>
</reference>
<evidence type="ECO:0000313" key="4">
    <source>
        <dbReference type="Proteomes" id="UP000186551"/>
    </source>
</evidence>
<proteinExistence type="inferred from homology"/>
<dbReference type="Pfam" id="PF04909">
    <property type="entry name" value="Amidohydro_2"/>
    <property type="match status" value="1"/>
</dbReference>
<dbReference type="STRING" id="1797110.A3841_17170"/>
<feature type="domain" description="Amidohydrolase-related" evidence="2">
    <location>
        <begin position="4"/>
        <end position="276"/>
    </location>
</feature>
<gene>
    <name evidence="3" type="ORF">A3841_17170</name>
</gene>
<dbReference type="AlphaFoldDB" id="A0A1Q5PCZ0"/>
<name>A0A1Q5PCZ0_9BACT</name>
<comment type="caution">
    <text evidence="3">The sequence shown here is derived from an EMBL/GenBank/DDBJ whole genome shotgun (WGS) entry which is preliminary data.</text>
</comment>
<accession>A0A1Q5PCZ0</accession>
<dbReference type="InterPro" id="IPR052350">
    <property type="entry name" value="Metallo-dep_Lactonases"/>
</dbReference>
<dbReference type="Gene3D" id="3.20.20.140">
    <property type="entry name" value="Metal-dependent hydrolases"/>
    <property type="match status" value="1"/>
</dbReference>
<dbReference type="Proteomes" id="UP000186551">
    <property type="component" value="Unassembled WGS sequence"/>
</dbReference>
<organism evidence="3 4">
    <name type="scientific">Pontibacter flavimaris</name>
    <dbReference type="NCBI Taxonomy" id="1797110"/>
    <lineage>
        <taxon>Bacteria</taxon>
        <taxon>Pseudomonadati</taxon>
        <taxon>Bacteroidota</taxon>
        <taxon>Cytophagia</taxon>
        <taxon>Cytophagales</taxon>
        <taxon>Hymenobacteraceae</taxon>
        <taxon>Pontibacter</taxon>
    </lineage>
</organism>
<dbReference type="EMBL" id="LVWA01000005">
    <property type="protein sequence ID" value="OKL40084.1"/>
    <property type="molecule type" value="Genomic_DNA"/>
</dbReference>
<dbReference type="GO" id="GO:0016787">
    <property type="term" value="F:hydrolase activity"/>
    <property type="evidence" value="ECO:0007669"/>
    <property type="project" value="UniProtKB-KW"/>
</dbReference>
<comment type="similarity">
    <text evidence="1">Belongs to the metallo-dependent hydrolases superfamily.</text>
</comment>
<dbReference type="PANTHER" id="PTHR43569:SF2">
    <property type="entry name" value="AMIDOHYDROLASE-RELATED DOMAIN-CONTAINING PROTEIN"/>
    <property type="match status" value="1"/>
</dbReference>
<dbReference type="InterPro" id="IPR006680">
    <property type="entry name" value="Amidohydro-rel"/>
</dbReference>
<evidence type="ECO:0000259" key="2">
    <source>
        <dbReference type="Pfam" id="PF04909"/>
    </source>
</evidence>
<dbReference type="SUPFAM" id="SSF51556">
    <property type="entry name" value="Metallo-dependent hydrolases"/>
    <property type="match status" value="1"/>
</dbReference>
<dbReference type="RefSeq" id="WP_073852193.1">
    <property type="nucleotide sequence ID" value="NZ_LVWA01000005.1"/>
</dbReference>